<evidence type="ECO:0000313" key="4">
    <source>
        <dbReference type="Proteomes" id="UP000538670"/>
    </source>
</evidence>
<evidence type="ECO:0008006" key="5">
    <source>
        <dbReference type="Google" id="ProtNLM"/>
    </source>
</evidence>
<name>A0A7W6AGX8_9SPHN</name>
<reference evidence="3 4" key="1">
    <citation type="submission" date="2020-08" db="EMBL/GenBank/DDBJ databases">
        <title>Genomic Encyclopedia of Type Strains, Phase IV (KMG-IV): sequencing the most valuable type-strain genomes for metagenomic binning, comparative biology and taxonomic classification.</title>
        <authorList>
            <person name="Goeker M."/>
        </authorList>
    </citation>
    <scope>NUCLEOTIDE SEQUENCE [LARGE SCALE GENOMIC DNA]</scope>
    <source>
        <strain evidence="3 4">DSM 19512</strain>
    </source>
</reference>
<evidence type="ECO:0000256" key="2">
    <source>
        <dbReference type="SAM" id="SignalP"/>
    </source>
</evidence>
<proteinExistence type="predicted"/>
<keyword evidence="2" id="KW-0732">Signal</keyword>
<protein>
    <recommendedName>
        <fullName evidence="5">Lipoprotein</fullName>
    </recommendedName>
</protein>
<feature type="signal peptide" evidence="2">
    <location>
        <begin position="1"/>
        <end position="31"/>
    </location>
</feature>
<feature type="compositionally biased region" description="Pro residues" evidence="1">
    <location>
        <begin position="26"/>
        <end position="47"/>
    </location>
</feature>
<keyword evidence="4" id="KW-1185">Reference proteome</keyword>
<evidence type="ECO:0000256" key="1">
    <source>
        <dbReference type="SAM" id="MobiDB-lite"/>
    </source>
</evidence>
<evidence type="ECO:0000313" key="3">
    <source>
        <dbReference type="EMBL" id="MBB3880361.1"/>
    </source>
</evidence>
<dbReference type="Proteomes" id="UP000538670">
    <property type="component" value="Unassembled WGS sequence"/>
</dbReference>
<dbReference type="PROSITE" id="PS51257">
    <property type="entry name" value="PROKAR_LIPOPROTEIN"/>
    <property type="match status" value="1"/>
</dbReference>
<accession>A0A7W6AGX8</accession>
<feature type="chain" id="PRO_5030860818" description="Lipoprotein" evidence="2">
    <location>
        <begin position="32"/>
        <end position="176"/>
    </location>
</feature>
<dbReference type="AlphaFoldDB" id="A0A7W6AGX8"/>
<sequence length="176" mass="18577">MRRLSFAPLASTLVLATALTGCIPATTPPQAPPPVQQAPRPAPPAPRPVLGSDWRDWPLTPGDWRYQRTAQGSASTYGVAGAPRLTLSCDLRNRSVRLGRPGSVAGSWTIRTSSTVRNVAAQAGAAGAELVLAANDQLLDAMAFSRGRFTIEQPGQPPLVIPAYAEIGRVIEDCRG</sequence>
<organism evidence="3 4">
    <name type="scientific">Sphingomonas pseudosanguinis</name>
    <dbReference type="NCBI Taxonomy" id="413712"/>
    <lineage>
        <taxon>Bacteria</taxon>
        <taxon>Pseudomonadati</taxon>
        <taxon>Pseudomonadota</taxon>
        <taxon>Alphaproteobacteria</taxon>
        <taxon>Sphingomonadales</taxon>
        <taxon>Sphingomonadaceae</taxon>
        <taxon>Sphingomonas</taxon>
    </lineage>
</organism>
<feature type="region of interest" description="Disordered" evidence="1">
    <location>
        <begin position="25"/>
        <end position="54"/>
    </location>
</feature>
<dbReference type="EMBL" id="JACIDH010000014">
    <property type="protein sequence ID" value="MBB3880361.1"/>
    <property type="molecule type" value="Genomic_DNA"/>
</dbReference>
<comment type="caution">
    <text evidence="3">The sequence shown here is derived from an EMBL/GenBank/DDBJ whole genome shotgun (WGS) entry which is preliminary data.</text>
</comment>
<dbReference type="RefSeq" id="WP_183952417.1">
    <property type="nucleotide sequence ID" value="NZ_JACIDH010000014.1"/>
</dbReference>
<gene>
    <name evidence="3" type="ORF">GGR48_002805</name>
</gene>